<evidence type="ECO:0000313" key="1">
    <source>
        <dbReference type="EMBL" id="SEM99770.1"/>
    </source>
</evidence>
<sequence>MGTIFDYVLTNQKTFAEEALTALDSLILAQAAYFDYSQAKAINCFKDLSDAKMITKMTSHILGGEDNQRLLQLLCQSRRFQNITWQNFQRKLDPAEEMQFGAVTFKLTPDTYYIAYRGTNATVTGWKESLSLSYKRVIPSQKAALHYFKHIVANNSGHYYLGGHSKGGNLAIYSALAAPVSFQSLLIRCDNFDGPGFLSLSKQQRQSAKYLQKIIHKYIPEDSLFGTMLDSSDDYVVVKSSSLGPLQHNMFTWQINDGYFVTANSPTPFAKINRQAIQRWVDETTPEEKAFFLNTLYQLAEGSDSPYLRDLFSQKGIKSLVMGLLQSKKSSRDIWLKLTLELIRNYREAIDRQIRELN</sequence>
<reference evidence="1 2" key="1">
    <citation type="submission" date="2016-10" db="EMBL/GenBank/DDBJ databases">
        <authorList>
            <person name="Varghese N."/>
            <person name="Submissions S."/>
        </authorList>
    </citation>
    <scope>NUCLEOTIDE SEQUENCE [LARGE SCALE GENOMIC DNA]</scope>
    <source>
        <strain evidence="1 2">WC1T17</strain>
    </source>
</reference>
<name>A0ABY1AEP8_9LACO</name>
<dbReference type="Proteomes" id="UP000182089">
    <property type="component" value="Unassembled WGS sequence"/>
</dbReference>
<dbReference type="InterPro" id="IPR024499">
    <property type="entry name" value="Mbeg1-like"/>
</dbReference>
<evidence type="ECO:0000313" key="2">
    <source>
        <dbReference type="Proteomes" id="UP000182089"/>
    </source>
</evidence>
<dbReference type="EMBL" id="FOCC01000019">
    <property type="protein sequence ID" value="SEM99770.1"/>
    <property type="molecule type" value="Genomic_DNA"/>
</dbReference>
<comment type="caution">
    <text evidence="1">The sequence shown here is derived from an EMBL/GenBank/DDBJ whole genome shotgun (WGS) entry which is preliminary data.</text>
</comment>
<gene>
    <name evidence="1" type="ORF">SAMN05216431_1196</name>
</gene>
<accession>A0ABY1AEP8</accession>
<protein>
    <recommendedName>
        <fullName evidence="3">DUF2974 domain-containing protein</fullName>
    </recommendedName>
</protein>
<dbReference type="InterPro" id="IPR029058">
    <property type="entry name" value="AB_hydrolase_fold"/>
</dbReference>
<evidence type="ECO:0008006" key="3">
    <source>
        <dbReference type="Google" id="ProtNLM"/>
    </source>
</evidence>
<dbReference type="SUPFAM" id="SSF53474">
    <property type="entry name" value="alpha/beta-Hydrolases"/>
    <property type="match status" value="1"/>
</dbReference>
<proteinExistence type="predicted"/>
<dbReference type="Pfam" id="PF11187">
    <property type="entry name" value="Mbeg1-like"/>
    <property type="match status" value="1"/>
</dbReference>
<organism evidence="1 2">
    <name type="scientific">Ligilactobacillus ruminis</name>
    <dbReference type="NCBI Taxonomy" id="1623"/>
    <lineage>
        <taxon>Bacteria</taxon>
        <taxon>Bacillati</taxon>
        <taxon>Bacillota</taxon>
        <taxon>Bacilli</taxon>
        <taxon>Lactobacillales</taxon>
        <taxon>Lactobacillaceae</taxon>
        <taxon>Ligilactobacillus</taxon>
    </lineage>
</organism>